<dbReference type="InterPro" id="IPR036390">
    <property type="entry name" value="WH_DNA-bd_sf"/>
</dbReference>
<dbReference type="PRINTS" id="PR00598">
    <property type="entry name" value="HTHMARR"/>
</dbReference>
<gene>
    <name evidence="5" type="ORF">IAA08_01740</name>
</gene>
<reference evidence="5" key="2">
    <citation type="submission" date="2021-04" db="EMBL/GenBank/DDBJ databases">
        <authorList>
            <person name="Gilroy R."/>
        </authorList>
    </citation>
    <scope>NUCLEOTIDE SEQUENCE</scope>
    <source>
        <strain evidence="5">CHK192-9172</strain>
    </source>
</reference>
<dbReference type="SMART" id="SM00347">
    <property type="entry name" value="HTH_MARR"/>
    <property type="match status" value="1"/>
</dbReference>
<dbReference type="Gene3D" id="1.10.10.10">
    <property type="entry name" value="Winged helix-like DNA-binding domain superfamily/Winged helix DNA-binding domain"/>
    <property type="match status" value="1"/>
</dbReference>
<protein>
    <submittedName>
        <fullName evidence="5">MarR family transcriptional regulator</fullName>
    </submittedName>
</protein>
<evidence type="ECO:0000256" key="3">
    <source>
        <dbReference type="ARBA" id="ARBA00023163"/>
    </source>
</evidence>
<dbReference type="PANTHER" id="PTHR42756:SF1">
    <property type="entry name" value="TRANSCRIPTIONAL REPRESSOR OF EMRAB OPERON"/>
    <property type="match status" value="1"/>
</dbReference>
<proteinExistence type="predicted"/>
<dbReference type="SUPFAM" id="SSF46785">
    <property type="entry name" value="Winged helix' DNA-binding domain"/>
    <property type="match status" value="1"/>
</dbReference>
<evidence type="ECO:0000313" key="6">
    <source>
        <dbReference type="Proteomes" id="UP000824024"/>
    </source>
</evidence>
<organism evidence="5 6">
    <name type="scientific">Candidatus Eubacterium avistercoris</name>
    <dbReference type="NCBI Taxonomy" id="2838567"/>
    <lineage>
        <taxon>Bacteria</taxon>
        <taxon>Bacillati</taxon>
        <taxon>Bacillota</taxon>
        <taxon>Clostridia</taxon>
        <taxon>Eubacteriales</taxon>
        <taxon>Eubacteriaceae</taxon>
        <taxon>Eubacterium</taxon>
    </lineage>
</organism>
<evidence type="ECO:0000313" key="5">
    <source>
        <dbReference type="EMBL" id="HIZ06638.1"/>
    </source>
</evidence>
<dbReference type="EMBL" id="DXCH01000044">
    <property type="protein sequence ID" value="HIZ06638.1"/>
    <property type="molecule type" value="Genomic_DNA"/>
</dbReference>
<dbReference type="InterPro" id="IPR036388">
    <property type="entry name" value="WH-like_DNA-bd_sf"/>
</dbReference>
<evidence type="ECO:0000256" key="2">
    <source>
        <dbReference type="ARBA" id="ARBA00023125"/>
    </source>
</evidence>
<accession>A0A9D2D146</accession>
<dbReference type="PROSITE" id="PS50995">
    <property type="entry name" value="HTH_MARR_2"/>
    <property type="match status" value="1"/>
</dbReference>
<name>A0A9D2D146_9FIRM</name>
<dbReference type="GO" id="GO:0003677">
    <property type="term" value="F:DNA binding"/>
    <property type="evidence" value="ECO:0007669"/>
    <property type="project" value="UniProtKB-KW"/>
</dbReference>
<dbReference type="Pfam" id="PF12802">
    <property type="entry name" value="MarR_2"/>
    <property type="match status" value="1"/>
</dbReference>
<keyword evidence="1" id="KW-0805">Transcription regulation</keyword>
<dbReference type="Proteomes" id="UP000824024">
    <property type="component" value="Unassembled WGS sequence"/>
</dbReference>
<feature type="domain" description="HTH marR-type" evidence="4">
    <location>
        <begin position="1"/>
        <end position="138"/>
    </location>
</feature>
<keyword evidence="2" id="KW-0238">DNA-binding</keyword>
<evidence type="ECO:0000256" key="1">
    <source>
        <dbReference type="ARBA" id="ARBA00023015"/>
    </source>
</evidence>
<evidence type="ECO:0000259" key="4">
    <source>
        <dbReference type="PROSITE" id="PS50995"/>
    </source>
</evidence>
<reference evidence="5" key="1">
    <citation type="journal article" date="2021" name="PeerJ">
        <title>Extensive microbial diversity within the chicken gut microbiome revealed by metagenomics and culture.</title>
        <authorList>
            <person name="Gilroy R."/>
            <person name="Ravi A."/>
            <person name="Getino M."/>
            <person name="Pursley I."/>
            <person name="Horton D.L."/>
            <person name="Alikhan N.F."/>
            <person name="Baker D."/>
            <person name="Gharbi K."/>
            <person name="Hall N."/>
            <person name="Watson M."/>
            <person name="Adriaenssens E.M."/>
            <person name="Foster-Nyarko E."/>
            <person name="Jarju S."/>
            <person name="Secka A."/>
            <person name="Antonio M."/>
            <person name="Oren A."/>
            <person name="Chaudhuri R.R."/>
            <person name="La Ragione R."/>
            <person name="Hildebrand F."/>
            <person name="Pallen M.J."/>
        </authorList>
    </citation>
    <scope>NUCLEOTIDE SEQUENCE</scope>
    <source>
        <strain evidence="5">CHK192-9172</strain>
    </source>
</reference>
<comment type="caution">
    <text evidence="5">The sequence shown here is derived from an EMBL/GenBank/DDBJ whole genome shotgun (WGS) entry which is preliminary data.</text>
</comment>
<keyword evidence="3" id="KW-0804">Transcription</keyword>
<dbReference type="PROSITE" id="PS01117">
    <property type="entry name" value="HTH_MARR_1"/>
    <property type="match status" value="1"/>
</dbReference>
<dbReference type="AlphaFoldDB" id="A0A9D2D146"/>
<dbReference type="InterPro" id="IPR023187">
    <property type="entry name" value="Tscrpt_reg_MarR-type_CS"/>
</dbReference>
<sequence>MEDQKQIADSLTAFREADMELDRVYSLFPKACGLSDPEYWSLLLIYEGNVTQSAISEQLSMSRQTVNSAFKQLVKKGYIRLEPSKDDQRTKQAFLTDAGKGFVETYVVQIYQIEETAWGQMDPEERDTLNRLLRKYCRLVGEAMAGQKKQKETE</sequence>
<dbReference type="GO" id="GO:0003700">
    <property type="term" value="F:DNA-binding transcription factor activity"/>
    <property type="evidence" value="ECO:0007669"/>
    <property type="project" value="InterPro"/>
</dbReference>
<dbReference type="InterPro" id="IPR000835">
    <property type="entry name" value="HTH_MarR-typ"/>
</dbReference>
<dbReference type="PANTHER" id="PTHR42756">
    <property type="entry name" value="TRANSCRIPTIONAL REGULATOR, MARR"/>
    <property type="match status" value="1"/>
</dbReference>